<evidence type="ECO:0000256" key="2">
    <source>
        <dbReference type="ARBA" id="ARBA00022490"/>
    </source>
</evidence>
<dbReference type="CDD" id="cd04485">
    <property type="entry name" value="DnaE_OBF"/>
    <property type="match status" value="1"/>
</dbReference>
<dbReference type="InterPro" id="IPR029460">
    <property type="entry name" value="DNAPol_HHH"/>
</dbReference>
<keyword evidence="15" id="KW-1185">Reference proteome</keyword>
<protein>
    <recommendedName>
        <fullName evidence="1">DNA-directed DNA polymerase</fullName>
        <ecNumber evidence="1">2.7.7.7</ecNumber>
    </recommendedName>
</protein>
<evidence type="ECO:0000313" key="15">
    <source>
        <dbReference type="Proteomes" id="UP000239709"/>
    </source>
</evidence>
<sequence length="825" mass="89576">MQLWLELTRQIKGAPRHLSQHVGGFVLTETPLHRLVPVEPAAMTRDDDWEDTLGVLPHEPEPEHDGGDAPAISANGLDADVCTPAPEPSPLDPWLPASSALRQVIQWEKDDLEALGMLKVDVLALGMLTAVRRCIDLVASRRGTKFTRYDIQSEDPATYRMIRQADTVGTFQIESRAQMSMLPRLKPTTFYDLVVQVAIVRPGPITGGMVHPYLKARERRRRGLPIEYELSHHDVPGQKPRLAKALERTLGIPIFQEQVMELSMLAASFTAEQADQLRRAMAAWKRKGGLAPFEEKLTQGMLGNGYSADFAARIFRQIQGFGEYGFPESHAYSFALIAYESAWLKCHEPEAFLAAMLNSQPMGFYGPSQLIQDARRHGVQVLPPDVTVSGWDCALEMGDEEKTPPAPVPPAPAAIKNIEIEEAPPAPKQEQEQEQEQEFGVPPAVPSAPPPAQNLLYVPPAHTMGASQFIAPMARSAQAADEENTPPAPVPPAPAAIQLEANAPKAHASPRPAVRLGLRLIKGLAEASAHRIAAARAAQPFTSVDDLARRALLDARDLRQLAAADALASLAGHRRQQVWQSSAARHSPRSPMPRATPVASAAPPRGATTAPRQAAESATMAAQRALANAPRGLLHDAPIHEEDLALPAAPEGEDIVHDYAALGLTLRRHPLALLRERLARRGVRSSAQLDRLPHGRKVIACGLVIGRQQPATAKGTIFVTLEDETGPVNVIVWESLRFDEAQRNALLRSQLLAVHGEWQRDQGSGETPMPPGFAASPAALPPAGVLAAWGRPGSGQVRHLIAHRLDDLTHLLGRLAGLTTSRDFH</sequence>
<feature type="region of interest" description="Disordered" evidence="10">
    <location>
        <begin position="51"/>
        <end position="89"/>
    </location>
</feature>
<feature type="region of interest" description="Disordered" evidence="10">
    <location>
        <begin position="574"/>
        <end position="614"/>
    </location>
</feature>
<keyword evidence="8" id="KW-0234">DNA repair</keyword>
<evidence type="ECO:0000256" key="9">
    <source>
        <dbReference type="ARBA" id="ARBA00049244"/>
    </source>
</evidence>
<evidence type="ECO:0000259" key="11">
    <source>
        <dbReference type="Pfam" id="PF07733"/>
    </source>
</evidence>
<keyword evidence="7" id="KW-0239">DNA-directed DNA polymerase</keyword>
<dbReference type="Pfam" id="PF07733">
    <property type="entry name" value="DNA_pol3_alpha"/>
    <property type="match status" value="1"/>
</dbReference>
<dbReference type="Pfam" id="PF17657">
    <property type="entry name" value="DNA_pol3_finger"/>
    <property type="match status" value="1"/>
</dbReference>
<feature type="region of interest" description="Disordered" evidence="10">
    <location>
        <begin position="425"/>
        <end position="455"/>
    </location>
</feature>
<feature type="domain" description="DNA polymerase helix-hairpin-helix motif" evidence="12">
    <location>
        <begin position="508"/>
        <end position="576"/>
    </location>
</feature>
<name>A0A2S0MJZ9_9BURK</name>
<feature type="domain" description="DNA polymerase III alpha subunit finger" evidence="13">
    <location>
        <begin position="127"/>
        <end position="305"/>
    </location>
</feature>
<dbReference type="GO" id="GO:0003676">
    <property type="term" value="F:nucleic acid binding"/>
    <property type="evidence" value="ECO:0007669"/>
    <property type="project" value="InterPro"/>
</dbReference>
<reference evidence="14 15" key="1">
    <citation type="submission" date="2018-03" db="EMBL/GenBank/DDBJ databases">
        <title>Genome sequencing of Ottowia sp.</title>
        <authorList>
            <person name="Kim S.-J."/>
            <person name="Heo J."/>
            <person name="Kwon S.-W."/>
        </authorList>
    </citation>
    <scope>NUCLEOTIDE SEQUENCE [LARGE SCALE GENOMIC DNA]</scope>
    <source>
        <strain evidence="14 15">KADR8-3</strain>
    </source>
</reference>
<dbReference type="GO" id="GO:0003887">
    <property type="term" value="F:DNA-directed DNA polymerase activity"/>
    <property type="evidence" value="ECO:0007669"/>
    <property type="project" value="UniProtKB-KW"/>
</dbReference>
<evidence type="ECO:0000256" key="1">
    <source>
        <dbReference type="ARBA" id="ARBA00012417"/>
    </source>
</evidence>
<evidence type="ECO:0000256" key="4">
    <source>
        <dbReference type="ARBA" id="ARBA00022695"/>
    </source>
</evidence>
<feature type="compositionally biased region" description="Basic and acidic residues" evidence="10">
    <location>
        <begin position="58"/>
        <end position="67"/>
    </location>
</feature>
<evidence type="ECO:0000313" key="14">
    <source>
        <dbReference type="EMBL" id="AVO36023.1"/>
    </source>
</evidence>
<dbReference type="InterPro" id="IPR004805">
    <property type="entry name" value="DnaE2/DnaE/PolC"/>
</dbReference>
<feature type="compositionally biased region" description="Low complexity" evidence="10">
    <location>
        <begin position="599"/>
        <end position="614"/>
    </location>
</feature>
<evidence type="ECO:0000256" key="3">
    <source>
        <dbReference type="ARBA" id="ARBA00022679"/>
    </source>
</evidence>
<keyword evidence="3" id="KW-0808">Transferase</keyword>
<dbReference type="Proteomes" id="UP000239709">
    <property type="component" value="Chromosome"/>
</dbReference>
<dbReference type="KEGG" id="otk:C6570_07285"/>
<feature type="domain" description="Bacterial DNA polymerase III alpha subunit NTPase" evidence="11">
    <location>
        <begin position="2"/>
        <end position="44"/>
    </location>
</feature>
<keyword evidence="6" id="KW-0227">DNA damage</keyword>
<evidence type="ECO:0000259" key="12">
    <source>
        <dbReference type="Pfam" id="PF14579"/>
    </source>
</evidence>
<evidence type="ECO:0000256" key="8">
    <source>
        <dbReference type="ARBA" id="ARBA00023204"/>
    </source>
</evidence>
<feature type="compositionally biased region" description="Pro residues" evidence="10">
    <location>
        <begin position="443"/>
        <end position="452"/>
    </location>
</feature>
<comment type="catalytic activity">
    <reaction evidence="9">
        <text>DNA(n) + a 2'-deoxyribonucleoside 5'-triphosphate = DNA(n+1) + diphosphate</text>
        <dbReference type="Rhea" id="RHEA:22508"/>
        <dbReference type="Rhea" id="RHEA-COMP:17339"/>
        <dbReference type="Rhea" id="RHEA-COMP:17340"/>
        <dbReference type="ChEBI" id="CHEBI:33019"/>
        <dbReference type="ChEBI" id="CHEBI:61560"/>
        <dbReference type="ChEBI" id="CHEBI:173112"/>
        <dbReference type="EC" id="2.7.7.7"/>
    </reaction>
</comment>
<keyword evidence="4" id="KW-0548">Nucleotidyltransferase</keyword>
<evidence type="ECO:0000256" key="10">
    <source>
        <dbReference type="SAM" id="MobiDB-lite"/>
    </source>
</evidence>
<proteinExistence type="predicted"/>
<dbReference type="GO" id="GO:0005737">
    <property type="term" value="C:cytoplasm"/>
    <property type="evidence" value="ECO:0007669"/>
    <property type="project" value="UniProtKB-SubCell"/>
</dbReference>
<keyword evidence="2" id="KW-0963">Cytoplasm</keyword>
<dbReference type="AlphaFoldDB" id="A0A2S0MJZ9"/>
<dbReference type="PANTHER" id="PTHR32294:SF4">
    <property type="entry name" value="ERROR-PRONE DNA POLYMERASE"/>
    <property type="match status" value="1"/>
</dbReference>
<dbReference type="EC" id="2.7.7.7" evidence="1"/>
<accession>A0A2S0MJZ9</accession>
<evidence type="ECO:0000256" key="7">
    <source>
        <dbReference type="ARBA" id="ARBA00022932"/>
    </source>
</evidence>
<gene>
    <name evidence="14" type="ORF">C6570_07285</name>
</gene>
<dbReference type="GO" id="GO:0006260">
    <property type="term" value="P:DNA replication"/>
    <property type="evidence" value="ECO:0007669"/>
    <property type="project" value="UniProtKB-KW"/>
</dbReference>
<dbReference type="PANTHER" id="PTHR32294">
    <property type="entry name" value="DNA POLYMERASE III SUBUNIT ALPHA"/>
    <property type="match status" value="1"/>
</dbReference>
<dbReference type="GO" id="GO:0006281">
    <property type="term" value="P:DNA repair"/>
    <property type="evidence" value="ECO:0007669"/>
    <property type="project" value="UniProtKB-KW"/>
</dbReference>
<feature type="region of interest" description="Disordered" evidence="10">
    <location>
        <begin position="474"/>
        <end position="494"/>
    </location>
</feature>
<organism evidence="14 15">
    <name type="scientific">Ottowia oryzae</name>
    <dbReference type="NCBI Taxonomy" id="2109914"/>
    <lineage>
        <taxon>Bacteria</taxon>
        <taxon>Pseudomonadati</taxon>
        <taxon>Pseudomonadota</taxon>
        <taxon>Betaproteobacteria</taxon>
        <taxon>Burkholderiales</taxon>
        <taxon>Comamonadaceae</taxon>
        <taxon>Ottowia</taxon>
    </lineage>
</organism>
<keyword evidence="5" id="KW-0235">DNA replication</keyword>
<dbReference type="EMBL" id="CP027666">
    <property type="protein sequence ID" value="AVO36023.1"/>
    <property type="molecule type" value="Genomic_DNA"/>
</dbReference>
<dbReference type="InterPro" id="IPR040982">
    <property type="entry name" value="DNA_pol3_finger"/>
</dbReference>
<evidence type="ECO:0000256" key="5">
    <source>
        <dbReference type="ARBA" id="ARBA00022705"/>
    </source>
</evidence>
<evidence type="ECO:0000256" key="6">
    <source>
        <dbReference type="ARBA" id="ARBA00022763"/>
    </source>
</evidence>
<dbReference type="Gene3D" id="1.10.150.870">
    <property type="match status" value="1"/>
</dbReference>
<dbReference type="GO" id="GO:0008408">
    <property type="term" value="F:3'-5' exonuclease activity"/>
    <property type="evidence" value="ECO:0007669"/>
    <property type="project" value="InterPro"/>
</dbReference>
<dbReference type="InterPro" id="IPR011708">
    <property type="entry name" value="DNA_pol3_alpha_NTPase_dom"/>
</dbReference>
<evidence type="ECO:0000259" key="13">
    <source>
        <dbReference type="Pfam" id="PF17657"/>
    </source>
</evidence>
<dbReference type="Pfam" id="PF14579">
    <property type="entry name" value="HHH_6"/>
    <property type="match status" value="1"/>
</dbReference>